<dbReference type="Gene3D" id="3.30.420.40">
    <property type="match status" value="1"/>
</dbReference>
<dbReference type="AlphaFoldDB" id="G0URY6"/>
<sequence length="609" mass="67178">MYVSRHKNTYFPMAFVYFPLVLLLLLITLYGTGYIIGTVVHGPHPKASFNPTPALSSTVSEHLTRCILQRNTLVKTHQVTVKTLKSINIEHTKLQEKHKALTAGKGGSEESPAECVANNGGLNHGNRGAAEGIGESSAKGEAAELKRTAGLLESLTHEVEYWLKKRGRGELLCSMPNSSSKVYSIVFDAGSTGSRVHVYRYNLSSNPCDRTGGASNCSSASLLMHLRLENELFVENHEPLSRFGDPKEAASSLVPLLNAAKTHIPQYLQECVGIELKATAGLRRVGTERAEAVLNAVRREFRQWPFRFHSEWDSVRILEGREEGPLAWLTVNFLVGALHSDKKPASILDLGGGSTQIVMCPDDPKVLDGHEKFVDTFHIDGRPVKLYQHSYEGNGLNAARERLLDAVVASHNAGNRATGGTEGVRMNAFPCFPQGYTHEKSGLANNAGADGVTPSLDKCVALFQQHVVRDGDRCHYSTCSFNGIFQPNVQTAVTGPVYAFSFYFDLLSPYLEEREKPVRLQDIVAIAKRVCSSMKPMREILREGGAKQATHPSLRPEWECLHLSYVVTLLRHGFHYSLEQEFHIAKKIDGYEAAWTLGASLVGLERGFR</sequence>
<dbReference type="GO" id="GO:0005524">
    <property type="term" value="F:ATP binding"/>
    <property type="evidence" value="ECO:0007669"/>
    <property type="project" value="UniProtKB-KW"/>
</dbReference>
<dbReference type="EMBL" id="HE575321">
    <property type="protein sequence ID" value="CCC92148.1"/>
    <property type="molecule type" value="Genomic_DNA"/>
</dbReference>
<evidence type="ECO:0000313" key="6">
    <source>
        <dbReference type="EMBL" id="CCC92148.1"/>
    </source>
</evidence>
<evidence type="ECO:0000256" key="5">
    <source>
        <dbReference type="SAM" id="Phobius"/>
    </source>
</evidence>
<dbReference type="GO" id="GO:0016787">
    <property type="term" value="F:hydrolase activity"/>
    <property type="evidence" value="ECO:0007669"/>
    <property type="project" value="UniProtKB-KW"/>
</dbReference>
<name>G0URY6_TRYCI</name>
<dbReference type="VEuPathDB" id="TriTrypDB:TcIL3000_8_3670"/>
<evidence type="ECO:0000256" key="3">
    <source>
        <dbReference type="PIRSR" id="PIRSR600407-1"/>
    </source>
</evidence>
<feature type="active site" description="Proton acceptor" evidence="3">
    <location>
        <position position="323"/>
    </location>
</feature>
<evidence type="ECO:0000256" key="2">
    <source>
        <dbReference type="ARBA" id="ARBA00022801"/>
    </source>
</evidence>
<evidence type="ECO:0000256" key="1">
    <source>
        <dbReference type="ARBA" id="ARBA00009283"/>
    </source>
</evidence>
<keyword evidence="5" id="KW-1133">Transmembrane helix</keyword>
<keyword evidence="4" id="KW-0067">ATP-binding</keyword>
<dbReference type="PANTHER" id="PTHR11782">
    <property type="entry name" value="ADENOSINE/GUANOSINE DIPHOSPHATASE"/>
    <property type="match status" value="1"/>
</dbReference>
<dbReference type="PANTHER" id="PTHR11782:SF127">
    <property type="entry name" value="NTPASE, ISOFORM F"/>
    <property type="match status" value="1"/>
</dbReference>
<gene>
    <name evidence="6" type="ORF">TCIL3000_8_3670</name>
</gene>
<dbReference type="InterPro" id="IPR000407">
    <property type="entry name" value="GDA1_CD39_NTPase"/>
</dbReference>
<protein>
    <submittedName>
        <fullName evidence="6">Putative guanosine diphosphatase</fullName>
    </submittedName>
</protein>
<keyword evidence="4" id="KW-0547">Nucleotide-binding</keyword>
<keyword evidence="5" id="KW-0472">Membrane</keyword>
<organism evidence="6">
    <name type="scientific">Trypanosoma congolense (strain IL3000)</name>
    <dbReference type="NCBI Taxonomy" id="1068625"/>
    <lineage>
        <taxon>Eukaryota</taxon>
        <taxon>Discoba</taxon>
        <taxon>Euglenozoa</taxon>
        <taxon>Kinetoplastea</taxon>
        <taxon>Metakinetoplastina</taxon>
        <taxon>Trypanosomatida</taxon>
        <taxon>Trypanosomatidae</taxon>
        <taxon>Trypanosoma</taxon>
        <taxon>Nannomonas</taxon>
    </lineage>
</organism>
<dbReference type="PROSITE" id="PS01238">
    <property type="entry name" value="GDA1_CD39_NTPASE"/>
    <property type="match status" value="1"/>
</dbReference>
<dbReference type="Pfam" id="PF01150">
    <property type="entry name" value="GDA1_CD39"/>
    <property type="match status" value="1"/>
</dbReference>
<accession>G0URY6</accession>
<feature type="transmembrane region" description="Helical" evidence="5">
    <location>
        <begin position="12"/>
        <end position="36"/>
    </location>
</feature>
<dbReference type="Gene3D" id="3.30.420.150">
    <property type="entry name" value="Exopolyphosphatase. Domain 2"/>
    <property type="match status" value="1"/>
</dbReference>
<keyword evidence="5" id="KW-0812">Transmembrane</keyword>
<evidence type="ECO:0000256" key="4">
    <source>
        <dbReference type="PIRSR" id="PIRSR600407-2"/>
    </source>
</evidence>
<reference evidence="6" key="1">
    <citation type="journal article" date="2012" name="Proc. Natl. Acad. Sci. U.S.A.">
        <title>Antigenic diversity is generated by distinct evolutionary mechanisms in African trypanosome species.</title>
        <authorList>
            <person name="Jackson A.P."/>
            <person name="Berry A."/>
            <person name="Aslett M."/>
            <person name="Allison H.C."/>
            <person name="Burton P."/>
            <person name="Vavrova-Anderson J."/>
            <person name="Brown R."/>
            <person name="Browne H."/>
            <person name="Corton N."/>
            <person name="Hauser H."/>
            <person name="Gamble J."/>
            <person name="Gilderthorp R."/>
            <person name="Marcello L."/>
            <person name="McQuillan J."/>
            <person name="Otto T.D."/>
            <person name="Quail M.A."/>
            <person name="Sanders M.J."/>
            <person name="van Tonder A."/>
            <person name="Ginger M.L."/>
            <person name="Field M.C."/>
            <person name="Barry J.D."/>
            <person name="Hertz-Fowler C."/>
            <person name="Berriman M."/>
        </authorList>
    </citation>
    <scope>NUCLEOTIDE SEQUENCE</scope>
    <source>
        <strain evidence="6">IL3000</strain>
    </source>
</reference>
<proteinExistence type="inferred from homology"/>
<comment type="similarity">
    <text evidence="1">Belongs to the GDA1/CD39 NTPase family.</text>
</comment>
<feature type="binding site" evidence="4">
    <location>
        <begin position="352"/>
        <end position="356"/>
    </location>
    <ligand>
        <name>ATP</name>
        <dbReference type="ChEBI" id="CHEBI:30616"/>
    </ligand>
</feature>
<keyword evidence="2" id="KW-0378">Hydrolase</keyword>